<dbReference type="InterPro" id="IPR036388">
    <property type="entry name" value="WH-like_DNA-bd_sf"/>
</dbReference>
<dbReference type="InterPro" id="IPR029063">
    <property type="entry name" value="SAM-dependent_MTases_sf"/>
</dbReference>
<dbReference type="PANTHER" id="PTHR43712:SF11">
    <property type="entry name" value="O-METHYLTRANSFERASE (AFU_ORTHOLOGUE AFUA_2G17820)-RELATED"/>
    <property type="match status" value="1"/>
</dbReference>
<evidence type="ECO:0000313" key="5">
    <source>
        <dbReference type="EMBL" id="KAL2829384.1"/>
    </source>
</evidence>
<dbReference type="PIRSF" id="PIRSF005739">
    <property type="entry name" value="O-mtase"/>
    <property type="match status" value="1"/>
</dbReference>
<dbReference type="InterPro" id="IPR016461">
    <property type="entry name" value="COMT-like"/>
</dbReference>
<dbReference type="InterPro" id="IPR001077">
    <property type="entry name" value="COMT_C"/>
</dbReference>
<dbReference type="Gene3D" id="1.10.10.10">
    <property type="entry name" value="Winged helix-like DNA-binding domain superfamily/Winged helix DNA-binding domain"/>
    <property type="match status" value="1"/>
</dbReference>
<sequence>MTTVADLTATITSAIKTLPPPESLEYEERIQLIEALHKLRDSLESPMELLIRISHGQFPLAVARIAQAMGIFEAFIAAPSHELTISELSTKAKGDDKLISRIMRFLAAHDIFEATGPEKYKATRFVLALKQGTPLPDTLVFIHDYLPITARLYDFLKATGYQNPEDTYNSPFQFAHNTADHYFTWLGKHPESQATFNAVMNAGRFFRNNWFEFYPVVENLTGGAPDDPDRALVVDIGGNIGHELIAFRKRFPDIPGRLVLEDLPAVIDNLSGPLGPNIDAVKHNMFEPQPIKGARAYYLRTVLHDWPDKQCLQALKHIRDAMALDSVLLVHEVLSPDTTPRSIEASNTAVLDLMMMEVFSSLERTEAQWIELIERAGFRMNKVYKPGFDTHFSFGLFEAVAA</sequence>
<dbReference type="GO" id="GO:0008168">
    <property type="term" value="F:methyltransferase activity"/>
    <property type="evidence" value="ECO:0007669"/>
    <property type="project" value="UniProtKB-KW"/>
</dbReference>
<evidence type="ECO:0000313" key="6">
    <source>
        <dbReference type="Proteomes" id="UP001610446"/>
    </source>
</evidence>
<name>A0ABR4INR8_9EURO</name>
<reference evidence="5 6" key="1">
    <citation type="submission" date="2024-07" db="EMBL/GenBank/DDBJ databases">
        <title>Section-level genome sequencing and comparative genomics of Aspergillus sections Usti and Cavernicolus.</title>
        <authorList>
            <consortium name="Lawrence Berkeley National Laboratory"/>
            <person name="Nybo J.L."/>
            <person name="Vesth T.C."/>
            <person name="Theobald S."/>
            <person name="Frisvad J.C."/>
            <person name="Larsen T.O."/>
            <person name="Kjaerboelling I."/>
            <person name="Rothschild-Mancinelli K."/>
            <person name="Lyhne E.K."/>
            <person name="Kogle M.E."/>
            <person name="Barry K."/>
            <person name="Clum A."/>
            <person name="Na H."/>
            <person name="Ledsgaard L."/>
            <person name="Lin J."/>
            <person name="Lipzen A."/>
            <person name="Kuo A."/>
            <person name="Riley R."/>
            <person name="Mondo S."/>
            <person name="Labutti K."/>
            <person name="Haridas S."/>
            <person name="Pangalinan J."/>
            <person name="Salamov A.A."/>
            <person name="Simmons B.A."/>
            <person name="Magnuson J.K."/>
            <person name="Chen J."/>
            <person name="Drula E."/>
            <person name="Henrissat B."/>
            <person name="Wiebenga A."/>
            <person name="Lubbers R.J."/>
            <person name="Gomes A.C."/>
            <person name="Makela M.R."/>
            <person name="Stajich J."/>
            <person name="Grigoriev I.V."/>
            <person name="Mortensen U.H."/>
            <person name="De Vries R.P."/>
            <person name="Baker S.E."/>
            <person name="Andersen M.R."/>
        </authorList>
    </citation>
    <scope>NUCLEOTIDE SEQUENCE [LARGE SCALE GENOMIC DNA]</scope>
    <source>
        <strain evidence="5 6">CBS 123904</strain>
    </source>
</reference>
<evidence type="ECO:0000256" key="1">
    <source>
        <dbReference type="ARBA" id="ARBA00022603"/>
    </source>
</evidence>
<gene>
    <name evidence="5" type="ORF">BJY01DRAFT_124626</name>
</gene>
<dbReference type="PROSITE" id="PS51683">
    <property type="entry name" value="SAM_OMT_II"/>
    <property type="match status" value="1"/>
</dbReference>
<organism evidence="5 6">
    <name type="scientific">Aspergillus pseudoustus</name>
    <dbReference type="NCBI Taxonomy" id="1810923"/>
    <lineage>
        <taxon>Eukaryota</taxon>
        <taxon>Fungi</taxon>
        <taxon>Dikarya</taxon>
        <taxon>Ascomycota</taxon>
        <taxon>Pezizomycotina</taxon>
        <taxon>Eurotiomycetes</taxon>
        <taxon>Eurotiomycetidae</taxon>
        <taxon>Eurotiales</taxon>
        <taxon>Aspergillaceae</taxon>
        <taxon>Aspergillus</taxon>
        <taxon>Aspergillus subgen. Nidulantes</taxon>
    </lineage>
</organism>
<dbReference type="InterPro" id="IPR036390">
    <property type="entry name" value="WH_DNA-bd_sf"/>
</dbReference>
<evidence type="ECO:0000256" key="3">
    <source>
        <dbReference type="ARBA" id="ARBA00022691"/>
    </source>
</evidence>
<dbReference type="GO" id="GO:0032259">
    <property type="term" value="P:methylation"/>
    <property type="evidence" value="ECO:0007669"/>
    <property type="project" value="UniProtKB-KW"/>
</dbReference>
<dbReference type="SUPFAM" id="SSF53335">
    <property type="entry name" value="S-adenosyl-L-methionine-dependent methyltransferases"/>
    <property type="match status" value="1"/>
</dbReference>
<dbReference type="Proteomes" id="UP001610446">
    <property type="component" value="Unassembled WGS sequence"/>
</dbReference>
<keyword evidence="6" id="KW-1185">Reference proteome</keyword>
<dbReference type="Pfam" id="PF00891">
    <property type="entry name" value="Methyltransf_2"/>
    <property type="match status" value="1"/>
</dbReference>
<dbReference type="PANTHER" id="PTHR43712">
    <property type="entry name" value="PUTATIVE (AFU_ORTHOLOGUE AFUA_4G14580)-RELATED"/>
    <property type="match status" value="1"/>
</dbReference>
<keyword evidence="2" id="KW-0808">Transferase</keyword>
<feature type="domain" description="O-methyltransferase C-terminal" evidence="4">
    <location>
        <begin position="232"/>
        <end position="379"/>
    </location>
</feature>
<keyword evidence="3" id="KW-0949">S-adenosyl-L-methionine</keyword>
<evidence type="ECO:0000256" key="2">
    <source>
        <dbReference type="ARBA" id="ARBA00022679"/>
    </source>
</evidence>
<proteinExistence type="predicted"/>
<dbReference type="EMBL" id="JBFXLU010000332">
    <property type="protein sequence ID" value="KAL2829384.1"/>
    <property type="molecule type" value="Genomic_DNA"/>
</dbReference>
<dbReference type="SUPFAM" id="SSF46785">
    <property type="entry name" value="Winged helix' DNA-binding domain"/>
    <property type="match status" value="1"/>
</dbReference>
<keyword evidence="1 5" id="KW-0489">Methyltransferase</keyword>
<accession>A0ABR4INR8</accession>
<evidence type="ECO:0000259" key="4">
    <source>
        <dbReference type="Pfam" id="PF00891"/>
    </source>
</evidence>
<protein>
    <submittedName>
        <fullName evidence="5">S-adenosyl-L-methionine-dependent methyltransferase</fullName>
    </submittedName>
</protein>
<dbReference type="Gene3D" id="3.40.50.150">
    <property type="entry name" value="Vaccinia Virus protein VP39"/>
    <property type="match status" value="1"/>
</dbReference>
<comment type="caution">
    <text evidence="5">The sequence shown here is derived from an EMBL/GenBank/DDBJ whole genome shotgun (WGS) entry which is preliminary data.</text>
</comment>